<keyword evidence="1" id="KW-0472">Membrane</keyword>
<dbReference type="AlphaFoldDB" id="A0A9X3J5D4"/>
<feature type="transmembrane region" description="Helical" evidence="1">
    <location>
        <begin position="82"/>
        <end position="102"/>
    </location>
</feature>
<comment type="caution">
    <text evidence="2">The sequence shown here is derived from an EMBL/GenBank/DDBJ whole genome shotgun (WGS) entry which is preliminary data.</text>
</comment>
<feature type="transmembrane region" description="Helical" evidence="1">
    <location>
        <begin position="7"/>
        <end position="24"/>
    </location>
</feature>
<dbReference type="RefSeq" id="WP_343331649.1">
    <property type="nucleotide sequence ID" value="NZ_JAPOHD010000007.1"/>
</dbReference>
<organism evidence="2 3">
    <name type="scientific">Draconibacterium aestuarii</name>
    <dbReference type="NCBI Taxonomy" id="2998507"/>
    <lineage>
        <taxon>Bacteria</taxon>
        <taxon>Pseudomonadati</taxon>
        <taxon>Bacteroidota</taxon>
        <taxon>Bacteroidia</taxon>
        <taxon>Marinilabiliales</taxon>
        <taxon>Prolixibacteraceae</taxon>
        <taxon>Draconibacterium</taxon>
    </lineage>
</organism>
<proteinExistence type="predicted"/>
<protein>
    <submittedName>
        <fullName evidence="2">Uncharacterized protein</fullName>
    </submittedName>
</protein>
<name>A0A9X3J5D4_9BACT</name>
<evidence type="ECO:0000313" key="3">
    <source>
        <dbReference type="Proteomes" id="UP001145087"/>
    </source>
</evidence>
<feature type="transmembrane region" description="Helical" evidence="1">
    <location>
        <begin position="108"/>
        <end position="129"/>
    </location>
</feature>
<keyword evidence="1" id="KW-0812">Transmembrane</keyword>
<evidence type="ECO:0000313" key="2">
    <source>
        <dbReference type="EMBL" id="MCY1719311.1"/>
    </source>
</evidence>
<reference evidence="2" key="1">
    <citation type="submission" date="2022-11" db="EMBL/GenBank/DDBJ databases">
        <title>Marilongibacter aestuarii gen. nov., sp. nov., isolated from tidal flat sediment.</title>
        <authorList>
            <person name="Jiayan W."/>
        </authorList>
    </citation>
    <scope>NUCLEOTIDE SEQUENCE</scope>
    <source>
        <strain evidence="2">Z1-6</strain>
    </source>
</reference>
<feature type="transmembrane region" description="Helical" evidence="1">
    <location>
        <begin position="44"/>
        <end position="61"/>
    </location>
</feature>
<sequence>MNWKKYKFILSLTVLLLALFFIFIKPELLTQSVFSGTEIPLGSLVSWLGVFGYASFFYFLFPLKNKSVFLKSGARVLFFNRLLASFWGVISALLAGNWAFVFENQQLFKVWITCTAFILLLPLIVYLILGAKKLFHKL</sequence>
<keyword evidence="1" id="KW-1133">Transmembrane helix</keyword>
<accession>A0A9X3J5D4</accession>
<keyword evidence="3" id="KW-1185">Reference proteome</keyword>
<evidence type="ECO:0000256" key="1">
    <source>
        <dbReference type="SAM" id="Phobius"/>
    </source>
</evidence>
<dbReference type="EMBL" id="JAPOHD010000007">
    <property type="protein sequence ID" value="MCY1719311.1"/>
    <property type="molecule type" value="Genomic_DNA"/>
</dbReference>
<gene>
    <name evidence="2" type="ORF">OU798_03105</name>
</gene>
<dbReference type="Proteomes" id="UP001145087">
    <property type="component" value="Unassembled WGS sequence"/>
</dbReference>